<reference evidence="3 4" key="1">
    <citation type="journal article" date="2003" name="Nature">
        <title>The genome sequence of the filamentous fungus Neurospora crassa.</title>
        <authorList>
            <person name="Galagan J.E."/>
            <person name="Calvo S.E."/>
            <person name="Borkovich K.A."/>
            <person name="Selker E.U."/>
            <person name="Read N.D."/>
            <person name="Jaffe D."/>
            <person name="FitzHugh W."/>
            <person name="Ma L.J."/>
            <person name="Smirnov S."/>
            <person name="Purcell S."/>
            <person name="Rehman B."/>
            <person name="Elkins T."/>
            <person name="Engels R."/>
            <person name="Wang S."/>
            <person name="Nielsen C.B."/>
            <person name="Butler J."/>
            <person name="Endrizzi M."/>
            <person name="Qui D."/>
            <person name="Ianakiev P."/>
            <person name="Bell-Pedersen D."/>
            <person name="Nelson M.A."/>
            <person name="Werner-Washburne M."/>
            <person name="Selitrennikoff C.P."/>
            <person name="Kinsey J.A."/>
            <person name="Braun E.L."/>
            <person name="Zelter A."/>
            <person name="Schulte U."/>
            <person name="Kothe G.O."/>
            <person name="Jedd G."/>
            <person name="Mewes W."/>
            <person name="Staben C."/>
            <person name="Marcotte E."/>
            <person name="Greenberg D."/>
            <person name="Roy A."/>
            <person name="Foley K."/>
            <person name="Naylor J."/>
            <person name="Stange-Thomann N."/>
            <person name="Barrett R."/>
            <person name="Gnerre S."/>
            <person name="Kamal M."/>
            <person name="Kamvysselis M."/>
            <person name="Mauceli E."/>
            <person name="Bielke C."/>
            <person name="Rudd S."/>
            <person name="Frishman D."/>
            <person name="Krystofova S."/>
            <person name="Rasmussen C."/>
            <person name="Metzenberg R.L."/>
            <person name="Perkins D.D."/>
            <person name="Kroken S."/>
            <person name="Cogoni C."/>
            <person name="Macino G."/>
            <person name="Catcheside D."/>
            <person name="Li W."/>
            <person name="Pratt R.J."/>
            <person name="Osmani S.A."/>
            <person name="DeSouza C.P."/>
            <person name="Glass L."/>
            <person name="Orbach M.J."/>
            <person name="Berglund J.A."/>
            <person name="Voelker R."/>
            <person name="Yarden O."/>
            <person name="Plamann M."/>
            <person name="Seiler S."/>
            <person name="Dunlap J."/>
            <person name="Radford A."/>
            <person name="Aramayo R."/>
            <person name="Natvig D.O."/>
            <person name="Alex L.A."/>
            <person name="Mannhaupt G."/>
            <person name="Ebbole D.J."/>
            <person name="Freitag M."/>
            <person name="Paulsen I."/>
            <person name="Sachs M.S."/>
            <person name="Lander E.S."/>
            <person name="Nusbaum C."/>
            <person name="Birren B."/>
        </authorList>
    </citation>
    <scope>NUCLEOTIDE SEQUENCE [LARGE SCALE GENOMIC DNA]</scope>
    <source>
        <strain evidence="4">ATCC 24698 / 74-OR23-1A / CBS 708.71 / DSM 1257 / FGSC 987</strain>
    </source>
</reference>
<dbReference type="VEuPathDB" id="FungiDB:NCU01052"/>
<dbReference type="EMBL" id="CM002240">
    <property type="protein sequence ID" value="EAA32428.1"/>
    <property type="molecule type" value="Genomic_DNA"/>
</dbReference>
<feature type="signal peptide" evidence="2">
    <location>
        <begin position="1"/>
        <end position="16"/>
    </location>
</feature>
<dbReference type="InParanoid" id="Q1K8B4"/>
<dbReference type="PaxDb" id="5141-EFNCRP00000004392"/>
<keyword evidence="4" id="KW-1185">Reference proteome</keyword>
<evidence type="ECO:0000313" key="3">
    <source>
        <dbReference type="EMBL" id="EAA32428.1"/>
    </source>
</evidence>
<protein>
    <submittedName>
        <fullName evidence="3">Uncharacterized protein</fullName>
    </submittedName>
</protein>
<dbReference type="HOGENOM" id="CLU_2134173_0_0_1"/>
<gene>
    <name evidence="3" type="ORF">NCU01052</name>
</gene>
<dbReference type="KEGG" id="ncr:NCU01052"/>
<feature type="region of interest" description="Disordered" evidence="1">
    <location>
        <begin position="79"/>
        <end position="113"/>
    </location>
</feature>
<evidence type="ECO:0000256" key="1">
    <source>
        <dbReference type="SAM" id="MobiDB-lite"/>
    </source>
</evidence>
<dbReference type="GeneID" id="3877855"/>
<dbReference type="AlphaFoldDB" id="Q1K8B4"/>
<accession>Q1K8B4</accession>
<evidence type="ECO:0000256" key="2">
    <source>
        <dbReference type="SAM" id="SignalP"/>
    </source>
</evidence>
<dbReference type="RefSeq" id="XP_961664.1">
    <property type="nucleotide sequence ID" value="XM_956571.2"/>
</dbReference>
<dbReference type="OrthoDB" id="10390010at2759"/>
<proteinExistence type="predicted"/>
<organism evidence="3 4">
    <name type="scientific">Neurospora crassa (strain ATCC 24698 / 74-OR23-1A / CBS 708.71 / DSM 1257 / FGSC 987)</name>
    <dbReference type="NCBI Taxonomy" id="367110"/>
    <lineage>
        <taxon>Eukaryota</taxon>
        <taxon>Fungi</taxon>
        <taxon>Dikarya</taxon>
        <taxon>Ascomycota</taxon>
        <taxon>Pezizomycotina</taxon>
        <taxon>Sordariomycetes</taxon>
        <taxon>Sordariomycetidae</taxon>
        <taxon>Sordariales</taxon>
        <taxon>Sordariaceae</taxon>
        <taxon>Neurospora</taxon>
    </lineage>
</organism>
<sequence>MRSIILLSLLTALIAASPIRSPRSPNTALVPINKRFEASVPWIWRPKKADFEQFEDEGDETSTETNADANADANAVISKRNNGPWHWQSWNEGSEKTEDGAANAAEGVKGGQE</sequence>
<dbReference type="Proteomes" id="UP000001805">
    <property type="component" value="Chromosome 2, Linkage Group V"/>
</dbReference>
<feature type="chain" id="PRO_5004192561" evidence="2">
    <location>
        <begin position="17"/>
        <end position="113"/>
    </location>
</feature>
<evidence type="ECO:0000313" key="4">
    <source>
        <dbReference type="Proteomes" id="UP000001805"/>
    </source>
</evidence>
<name>Q1K8B4_NEUCR</name>
<dbReference type="OMA" id="ASVPWIW"/>
<keyword evidence="2" id="KW-0732">Signal</keyword>